<dbReference type="RefSeq" id="WP_021632907.1">
    <property type="nucleotide sequence ID" value="NZ_JADMSX010000112.1"/>
</dbReference>
<evidence type="ECO:0000256" key="1">
    <source>
        <dbReference type="SAM" id="MobiDB-lite"/>
    </source>
</evidence>
<feature type="region of interest" description="Disordered" evidence="1">
    <location>
        <begin position="1"/>
        <end position="68"/>
    </location>
</feature>
<accession>A0A174BJE2</accession>
<dbReference type="EMBL" id="CYZT01000032">
    <property type="protein sequence ID" value="CUN99718.1"/>
    <property type="molecule type" value="Genomic_DNA"/>
</dbReference>
<evidence type="ECO:0000313" key="2">
    <source>
        <dbReference type="EMBL" id="CUN99718.1"/>
    </source>
</evidence>
<gene>
    <name evidence="2" type="ORF">ERS852411_00810</name>
</gene>
<evidence type="ECO:0000313" key="3">
    <source>
        <dbReference type="Proteomes" id="UP000095746"/>
    </source>
</evidence>
<name>A0A174BJE2_FLAPL</name>
<feature type="compositionally biased region" description="Basic and acidic residues" evidence="1">
    <location>
        <begin position="236"/>
        <end position="247"/>
    </location>
</feature>
<protein>
    <submittedName>
        <fullName evidence="2">Uncharacterized protein</fullName>
    </submittedName>
</protein>
<sequence>MDETMETVQGDIESAWSAEDPAGEAEGTESAAAADQPKGGEETPPAEPKAPDAPVAQPELFTLKNRDETRQVTRDELVAMAQKGWDYDHVRQERDQLRQYRQEADPALELVKSYAQRNGMSVGDYLDYCRKQELIATGMNEQDAAARVSMEKERADLARQRAEIQAYQDQQNSVLKHAQQQAQARKQDIEAFYQSYPGVDPKSIPPEVWGAVRGGDTLTNAYTRWENKRLQAELAAERQNKANRDKTPGSLGGDTADDNAGLISKYWDEAD</sequence>
<organism evidence="2 3">
    <name type="scientific">Flavonifractor plautii</name>
    <name type="common">Fusobacterium plautii</name>
    <dbReference type="NCBI Taxonomy" id="292800"/>
    <lineage>
        <taxon>Bacteria</taxon>
        <taxon>Bacillati</taxon>
        <taxon>Bacillota</taxon>
        <taxon>Clostridia</taxon>
        <taxon>Eubacteriales</taxon>
        <taxon>Oscillospiraceae</taxon>
        <taxon>Flavonifractor</taxon>
    </lineage>
</organism>
<dbReference type="AlphaFoldDB" id="A0A174BJE2"/>
<proteinExistence type="predicted"/>
<reference evidence="2 3" key="1">
    <citation type="submission" date="2015-09" db="EMBL/GenBank/DDBJ databases">
        <authorList>
            <consortium name="Pathogen Informatics"/>
        </authorList>
    </citation>
    <scope>NUCLEOTIDE SEQUENCE [LARGE SCALE GENOMIC DNA]</scope>
    <source>
        <strain evidence="2 3">2789STDY5608854</strain>
    </source>
</reference>
<feature type="region of interest" description="Disordered" evidence="1">
    <location>
        <begin position="236"/>
        <end position="271"/>
    </location>
</feature>
<dbReference type="Proteomes" id="UP000095746">
    <property type="component" value="Unassembled WGS sequence"/>
</dbReference>